<dbReference type="PANTHER" id="PTHR24064">
    <property type="entry name" value="SOLUTE CARRIER FAMILY 22 MEMBER"/>
    <property type="match status" value="1"/>
</dbReference>
<dbReference type="InterPro" id="IPR005828">
    <property type="entry name" value="MFS_sugar_transport-like"/>
</dbReference>
<feature type="transmembrane region" description="Helical" evidence="5">
    <location>
        <begin position="636"/>
        <end position="655"/>
    </location>
</feature>
<keyword evidence="2 5" id="KW-0812">Transmembrane</keyword>
<dbReference type="EMBL" id="OV696689">
    <property type="protein sequence ID" value="CAH1262025.1"/>
    <property type="molecule type" value="Genomic_DNA"/>
</dbReference>
<sequence>MEYDAILQHLGDFGPFQRRTALLLVLGAIQTGQHIAVMTFVGAIPDHHCRVAETGLSAYNTTWPEALNFSIPMEEVDGTWKLSSCRKYSREVISGNFTSAGCPKDSQHGSMTTVGCTSGWDFRNRSTTGCTEGWEYDRSQYHSSVVMQHDLVCERAWLRELAQSVFFAGVAIGGLVFGVLSDRFSYSCPALQVQLFMPYLTGAAVHGRCPTLQMQLAVHVLPFRCGRHPTLLVCALLLVTCGTGLAFTSNLARCGSSWEPHSADCSTLHWSQVRTERTAVHYTGHRYAQNELQYTTLVTVRTDRTSVHYTGHGTHRTDCSSLHWSQVRTERTAVHYTGHRYAQNELQYTTLVTGMETIGISWRMAFGICTALAPAVGYALLGTLAYVIRDWRILQLAITSLGVLSLIAWWFIPESPRWLLLNNKVEQWREAIQRIAEYNGVEMSPKIYKYVESSTAGSGGNDEVDGIPGDSTRNYNILDLVRTPNMRKITVAMIIASLNTICVYVGLLFGTSLLAGSHYVNFILGACVEAVAILTVGVTMRRWGRKRSVVAFSLLAGVSCVATAVVPNGLGQVTTALATVGRFGVSSTITVLDIYSTELFPTVIRHMGVGTTILVSRVGGIVAPFLSLLGNVWRPLPLMTLGVLSCVTSMVVTVLPETHGVPLPNTLEDGENFGRASPLSSTCKSNYAAIPKKTFAAGRTVYEERAQCELVELLVTTV</sequence>
<evidence type="ECO:0000313" key="7">
    <source>
        <dbReference type="Proteomes" id="UP000838412"/>
    </source>
</evidence>
<gene>
    <name evidence="6" type="primary">SLC22A3</name>
    <name evidence="6" type="ORF">BLAG_LOCUS17279</name>
</gene>
<evidence type="ECO:0000256" key="2">
    <source>
        <dbReference type="ARBA" id="ARBA00022692"/>
    </source>
</evidence>
<proteinExistence type="predicted"/>
<organism evidence="6 7">
    <name type="scientific">Branchiostoma lanceolatum</name>
    <name type="common">Common lancelet</name>
    <name type="synonym">Amphioxus lanceolatum</name>
    <dbReference type="NCBI Taxonomy" id="7740"/>
    <lineage>
        <taxon>Eukaryota</taxon>
        <taxon>Metazoa</taxon>
        <taxon>Chordata</taxon>
        <taxon>Cephalochordata</taxon>
        <taxon>Leptocardii</taxon>
        <taxon>Amphioxiformes</taxon>
        <taxon>Branchiostomatidae</taxon>
        <taxon>Branchiostoma</taxon>
    </lineage>
</organism>
<feature type="transmembrane region" description="Helical" evidence="5">
    <location>
        <begin position="161"/>
        <end position="180"/>
    </location>
</feature>
<protein>
    <submittedName>
        <fullName evidence="6">SLC22A3 protein</fullName>
    </submittedName>
</protein>
<feature type="transmembrane region" description="Helical" evidence="5">
    <location>
        <begin position="489"/>
        <end position="513"/>
    </location>
</feature>
<feature type="transmembrane region" description="Helical" evidence="5">
    <location>
        <begin position="519"/>
        <end position="538"/>
    </location>
</feature>
<evidence type="ECO:0000313" key="6">
    <source>
        <dbReference type="EMBL" id="CAH1262025.1"/>
    </source>
</evidence>
<dbReference type="AlphaFoldDB" id="A0A8J9ZSM9"/>
<feature type="transmembrane region" description="Helical" evidence="5">
    <location>
        <begin position="230"/>
        <end position="252"/>
    </location>
</feature>
<evidence type="ECO:0000256" key="5">
    <source>
        <dbReference type="SAM" id="Phobius"/>
    </source>
</evidence>
<comment type="subcellular location">
    <subcellularLocation>
        <location evidence="1">Membrane</location>
        <topology evidence="1">Multi-pass membrane protein</topology>
    </subcellularLocation>
</comment>
<evidence type="ECO:0000256" key="3">
    <source>
        <dbReference type="ARBA" id="ARBA00022989"/>
    </source>
</evidence>
<accession>A0A8J9ZSM9</accession>
<evidence type="ECO:0000256" key="4">
    <source>
        <dbReference type="ARBA" id="ARBA00023136"/>
    </source>
</evidence>
<feature type="transmembrane region" description="Helical" evidence="5">
    <location>
        <begin position="393"/>
        <end position="412"/>
    </location>
</feature>
<dbReference type="Proteomes" id="UP000838412">
    <property type="component" value="Chromosome 4"/>
</dbReference>
<keyword evidence="4 5" id="KW-0472">Membrane</keyword>
<dbReference type="InterPro" id="IPR036259">
    <property type="entry name" value="MFS_trans_sf"/>
</dbReference>
<feature type="transmembrane region" description="Helical" evidence="5">
    <location>
        <begin position="607"/>
        <end position="630"/>
    </location>
</feature>
<reference evidence="6" key="1">
    <citation type="submission" date="2022-01" db="EMBL/GenBank/DDBJ databases">
        <authorList>
            <person name="Braso-Vives M."/>
        </authorList>
    </citation>
    <scope>NUCLEOTIDE SEQUENCE</scope>
</reference>
<feature type="transmembrane region" description="Helical" evidence="5">
    <location>
        <begin position="550"/>
        <end position="570"/>
    </location>
</feature>
<dbReference type="GO" id="GO:0022857">
    <property type="term" value="F:transmembrane transporter activity"/>
    <property type="evidence" value="ECO:0007669"/>
    <property type="project" value="InterPro"/>
</dbReference>
<feature type="transmembrane region" description="Helical" evidence="5">
    <location>
        <begin position="365"/>
        <end position="387"/>
    </location>
</feature>
<name>A0A8J9ZSM9_BRALA</name>
<dbReference type="Gene3D" id="1.20.1250.20">
    <property type="entry name" value="MFS general substrate transporter like domains"/>
    <property type="match status" value="2"/>
</dbReference>
<dbReference type="Pfam" id="PF00083">
    <property type="entry name" value="Sugar_tr"/>
    <property type="match status" value="1"/>
</dbReference>
<keyword evidence="7" id="KW-1185">Reference proteome</keyword>
<dbReference type="GO" id="GO:0016020">
    <property type="term" value="C:membrane"/>
    <property type="evidence" value="ECO:0007669"/>
    <property type="project" value="UniProtKB-SubCell"/>
</dbReference>
<dbReference type="OrthoDB" id="3936150at2759"/>
<evidence type="ECO:0000256" key="1">
    <source>
        <dbReference type="ARBA" id="ARBA00004141"/>
    </source>
</evidence>
<dbReference type="SUPFAM" id="SSF103473">
    <property type="entry name" value="MFS general substrate transporter"/>
    <property type="match status" value="1"/>
</dbReference>
<keyword evidence="3 5" id="KW-1133">Transmembrane helix</keyword>